<proteinExistence type="predicted"/>
<evidence type="ECO:0000313" key="1">
    <source>
        <dbReference type="EMBL" id="CAG9329140.1"/>
    </source>
</evidence>
<evidence type="ECO:0000313" key="2">
    <source>
        <dbReference type="Proteomes" id="UP001162131"/>
    </source>
</evidence>
<comment type="caution">
    <text evidence="1">The sequence shown here is derived from an EMBL/GenBank/DDBJ whole genome shotgun (WGS) entry which is preliminary data.</text>
</comment>
<dbReference type="Proteomes" id="UP001162131">
    <property type="component" value="Unassembled WGS sequence"/>
</dbReference>
<name>A0AAU9JUB3_9CILI</name>
<keyword evidence="2" id="KW-1185">Reference proteome</keyword>
<accession>A0AAU9JUB3</accession>
<dbReference type="EMBL" id="CAJZBQ010000047">
    <property type="protein sequence ID" value="CAG9329140.1"/>
    <property type="molecule type" value="Genomic_DNA"/>
</dbReference>
<sequence length="178" mass="20471">MGHYTNLPILKPNRLLNMPIFAQNKHKKSISLNHSLISSDKSKALDINKSYTLITKDQIIDCMKSSQSFKTMFVKDNNKDKHKTIEKTMNALAAIQRKVYRIHSLKQTSNCSFNSVIPAPKTYGKKKLKRCTSYAPRIKIWSKTSEKPNDVFKSSLSAWMIEETKRDLLTPSPRINIK</sequence>
<protein>
    <submittedName>
        <fullName evidence="1">Uncharacterized protein</fullName>
    </submittedName>
</protein>
<organism evidence="1 2">
    <name type="scientific">Blepharisma stoltei</name>
    <dbReference type="NCBI Taxonomy" id="1481888"/>
    <lineage>
        <taxon>Eukaryota</taxon>
        <taxon>Sar</taxon>
        <taxon>Alveolata</taxon>
        <taxon>Ciliophora</taxon>
        <taxon>Postciliodesmatophora</taxon>
        <taxon>Heterotrichea</taxon>
        <taxon>Heterotrichida</taxon>
        <taxon>Blepharismidae</taxon>
        <taxon>Blepharisma</taxon>
    </lineage>
</organism>
<reference evidence="1" key="1">
    <citation type="submission" date="2021-09" db="EMBL/GenBank/DDBJ databases">
        <authorList>
            <consortium name="AG Swart"/>
            <person name="Singh M."/>
            <person name="Singh A."/>
            <person name="Seah K."/>
            <person name="Emmerich C."/>
        </authorList>
    </citation>
    <scope>NUCLEOTIDE SEQUENCE</scope>
    <source>
        <strain evidence="1">ATCC30299</strain>
    </source>
</reference>
<dbReference type="AlphaFoldDB" id="A0AAU9JUB3"/>
<gene>
    <name evidence="1" type="ORF">BSTOLATCC_MIC47969</name>
</gene>